<dbReference type="EMBL" id="PUIB01000031">
    <property type="protein sequence ID" value="PQO26457.1"/>
    <property type="molecule type" value="Genomic_DNA"/>
</dbReference>
<dbReference type="CDD" id="cd01130">
    <property type="entry name" value="VirB11-like_ATPase"/>
    <property type="match status" value="1"/>
</dbReference>
<dbReference type="AlphaFoldDB" id="A0A2S8F2X3"/>
<dbReference type="RefSeq" id="WP_105360147.1">
    <property type="nucleotide sequence ID" value="NZ_PUIB01000031.1"/>
</dbReference>
<protein>
    <submittedName>
        <fullName evidence="3">CpaF family protein</fullName>
    </submittedName>
</protein>
<organism evidence="3 4">
    <name type="scientific">Blastopirellula marina</name>
    <dbReference type="NCBI Taxonomy" id="124"/>
    <lineage>
        <taxon>Bacteria</taxon>
        <taxon>Pseudomonadati</taxon>
        <taxon>Planctomycetota</taxon>
        <taxon>Planctomycetia</taxon>
        <taxon>Pirellulales</taxon>
        <taxon>Pirellulaceae</taxon>
        <taxon>Blastopirellula</taxon>
    </lineage>
</organism>
<dbReference type="Pfam" id="PF00437">
    <property type="entry name" value="T2SSE"/>
    <property type="match status" value="1"/>
</dbReference>
<comment type="caution">
    <text evidence="3">The sequence shown here is derived from an EMBL/GenBank/DDBJ whole genome shotgun (WGS) entry which is preliminary data.</text>
</comment>
<dbReference type="PANTHER" id="PTHR30486:SF6">
    <property type="entry name" value="TYPE IV PILUS RETRACTATION ATPASE PILT"/>
    <property type="match status" value="1"/>
</dbReference>
<evidence type="ECO:0000313" key="4">
    <source>
        <dbReference type="Proteomes" id="UP000239388"/>
    </source>
</evidence>
<dbReference type="PANTHER" id="PTHR30486">
    <property type="entry name" value="TWITCHING MOTILITY PROTEIN PILT"/>
    <property type="match status" value="1"/>
</dbReference>
<dbReference type="InterPro" id="IPR027417">
    <property type="entry name" value="P-loop_NTPase"/>
</dbReference>
<dbReference type="SUPFAM" id="SSF52540">
    <property type="entry name" value="P-loop containing nucleoside triphosphate hydrolases"/>
    <property type="match status" value="1"/>
</dbReference>
<proteinExistence type="inferred from homology"/>
<evidence type="ECO:0000259" key="2">
    <source>
        <dbReference type="Pfam" id="PF00437"/>
    </source>
</evidence>
<dbReference type="InterPro" id="IPR001482">
    <property type="entry name" value="T2SS/T4SS_dom"/>
</dbReference>
<accession>A0A2S8F2X3</accession>
<evidence type="ECO:0000313" key="3">
    <source>
        <dbReference type="EMBL" id="PQO26457.1"/>
    </source>
</evidence>
<evidence type="ECO:0000256" key="1">
    <source>
        <dbReference type="ARBA" id="ARBA00006611"/>
    </source>
</evidence>
<dbReference type="InterPro" id="IPR050921">
    <property type="entry name" value="T4SS_GSP_E_ATPase"/>
</dbReference>
<feature type="domain" description="Bacterial type II secretion system protein E" evidence="2">
    <location>
        <begin position="88"/>
        <end position="366"/>
    </location>
</feature>
<dbReference type="Gene3D" id="3.40.50.300">
    <property type="entry name" value="P-loop containing nucleotide triphosphate hydrolases"/>
    <property type="match status" value="1"/>
</dbReference>
<reference evidence="3 4" key="1">
    <citation type="submission" date="2018-02" db="EMBL/GenBank/DDBJ databases">
        <title>Comparative genomes isolates from brazilian mangrove.</title>
        <authorList>
            <person name="Araujo J.E."/>
            <person name="Taketani R.G."/>
            <person name="Silva M.C.P."/>
            <person name="Loureco M.V."/>
            <person name="Andreote F.D."/>
        </authorList>
    </citation>
    <scope>NUCLEOTIDE SEQUENCE [LARGE SCALE GENOMIC DNA]</scope>
    <source>
        <strain evidence="3 4">NAP PRIS-MGV</strain>
    </source>
</reference>
<dbReference type="Gene3D" id="3.30.450.380">
    <property type="match status" value="1"/>
</dbReference>
<dbReference type="OrthoDB" id="9810761at2"/>
<name>A0A2S8F2X3_9BACT</name>
<gene>
    <name evidence="3" type="ORF">C5Y98_30430</name>
</gene>
<sequence>MFQSRSPKFVSISTASKDLGPSYDSVKNRIHKSLVDRIDVRAMDQMNDQSLRSELKSAIEDIFLTSHDLIAFSKKDQLTSELIDEMIGFGPLEALFRDPTISDILINGPDDVYIERSGAIQRSPVRFSGREQLLRVIQRIASKAGRRIDESSPMVDARLPDGSRFNAVIAPLAIDGALVSIRRSTTQTMTPEQFVEAGSLSPGMLQFLEAAIRARLNIIVSGGTGSGKTTLLNMLSGFIAPNERIVTIEDAAELKLRQPHVARLETRPANIEGTGCVTTRDLVKNALRMRPDRIIVGECRGAEAFDMLQAMNTGHDGSMTTLHANGANDALQRLEMLVGISQQDLSMWCIQRQIAASIDLVVHVSRSQTGERRVTEISQLSRGESGELVAEAIFSLVEEAGETGQGYACRFVAHGVTPRELGRIRASGCNLPSSLFAKPT</sequence>
<dbReference type="GO" id="GO:0016887">
    <property type="term" value="F:ATP hydrolysis activity"/>
    <property type="evidence" value="ECO:0007669"/>
    <property type="project" value="InterPro"/>
</dbReference>
<comment type="similarity">
    <text evidence="1">Belongs to the GSP E family.</text>
</comment>
<dbReference type="Proteomes" id="UP000239388">
    <property type="component" value="Unassembled WGS sequence"/>
</dbReference>